<accession>A0AAV9QDZ4</accession>
<evidence type="ECO:0000313" key="3">
    <source>
        <dbReference type="Proteomes" id="UP001345827"/>
    </source>
</evidence>
<feature type="region of interest" description="Disordered" evidence="1">
    <location>
        <begin position="1"/>
        <end position="33"/>
    </location>
</feature>
<dbReference type="Proteomes" id="UP001345827">
    <property type="component" value="Unassembled WGS sequence"/>
</dbReference>
<name>A0AAV9QDZ4_9PEZI</name>
<gene>
    <name evidence="2" type="ORF">LTR25_004165</name>
</gene>
<comment type="caution">
    <text evidence="2">The sequence shown here is derived from an EMBL/GenBank/DDBJ whole genome shotgun (WGS) entry which is preliminary data.</text>
</comment>
<reference evidence="2 3" key="1">
    <citation type="submission" date="2023-06" db="EMBL/GenBank/DDBJ databases">
        <title>Black Yeasts Isolated from many extreme environments.</title>
        <authorList>
            <person name="Coleine C."/>
            <person name="Stajich J.E."/>
            <person name="Selbmann L."/>
        </authorList>
    </citation>
    <scope>NUCLEOTIDE SEQUENCE [LARGE SCALE GENOMIC DNA]</scope>
    <source>
        <strain evidence="2 3">CCFEE 5887</strain>
    </source>
</reference>
<feature type="compositionally biased region" description="Polar residues" evidence="1">
    <location>
        <begin position="1"/>
        <end position="14"/>
    </location>
</feature>
<organism evidence="2 3">
    <name type="scientific">Vermiconidia calcicola</name>
    <dbReference type="NCBI Taxonomy" id="1690605"/>
    <lineage>
        <taxon>Eukaryota</taxon>
        <taxon>Fungi</taxon>
        <taxon>Dikarya</taxon>
        <taxon>Ascomycota</taxon>
        <taxon>Pezizomycotina</taxon>
        <taxon>Dothideomycetes</taxon>
        <taxon>Dothideomycetidae</taxon>
        <taxon>Mycosphaerellales</taxon>
        <taxon>Extremaceae</taxon>
        <taxon>Vermiconidia</taxon>
    </lineage>
</organism>
<evidence type="ECO:0000256" key="1">
    <source>
        <dbReference type="SAM" id="MobiDB-lite"/>
    </source>
</evidence>
<proteinExistence type="predicted"/>
<evidence type="ECO:0000313" key="2">
    <source>
        <dbReference type="EMBL" id="KAK5538623.1"/>
    </source>
</evidence>
<feature type="region of interest" description="Disordered" evidence="1">
    <location>
        <begin position="100"/>
        <end position="165"/>
    </location>
</feature>
<dbReference type="AlphaFoldDB" id="A0AAV9QDZ4"/>
<feature type="compositionally biased region" description="Basic residues" evidence="1">
    <location>
        <begin position="130"/>
        <end position="157"/>
    </location>
</feature>
<protein>
    <submittedName>
        <fullName evidence="2">Uncharacterized protein</fullName>
    </submittedName>
</protein>
<sequence length="208" mass="23050">MPPRQDGSSKTFTWITGDPRSRQNVSQIRRHAGRSSAVKTALASSAFLKHPDPALSPAVETYAAQDVFFHTEPGTTKRIFPTAAVVPPVRKLTIEELVNAPEKPGIESQRRPSSPSSPWDGDLMQDQRTQHHGNTTKHPRRKHKLGTTQKHPARRYTKVFSPLSTSKAVIRANSSKCRNPAPTSSQISWRISIAPDPVTLSHEVSRVE</sequence>
<keyword evidence="3" id="KW-1185">Reference proteome</keyword>
<dbReference type="EMBL" id="JAXLQG010000006">
    <property type="protein sequence ID" value="KAK5538623.1"/>
    <property type="molecule type" value="Genomic_DNA"/>
</dbReference>